<sequence length="199" mass="21792">MRQTLFKSSILTPICGSSGLGCAQGVKFAQRDFARLERRHFGGYIEGFYTTGHASTGFSTPLRKIFFYSAILFQILPMARNDHAVWSKKASELSSVGGTTTGAGKQNDTCQETGGSSQCKDKNRQKDGGAISSFNAFLSQGLMIILTSTGDGYLKTYSKYERDPGEVLLVTIVTTPLEILTTLMPHSTKTIYSNNRLIY</sequence>
<keyword evidence="3" id="KW-1185">Reference proteome</keyword>
<evidence type="ECO:0000256" key="1">
    <source>
        <dbReference type="SAM" id="MobiDB-lite"/>
    </source>
</evidence>
<evidence type="ECO:0000313" key="3">
    <source>
        <dbReference type="Proteomes" id="UP000031512"/>
    </source>
</evidence>
<gene>
    <name evidence="2" type="ORF">BEWA_001570</name>
</gene>
<proteinExistence type="predicted"/>
<dbReference type="GeneID" id="15805309"/>
<dbReference type="PROSITE" id="PS51257">
    <property type="entry name" value="PROKAR_LIPOPROTEIN"/>
    <property type="match status" value="1"/>
</dbReference>
<protein>
    <submittedName>
        <fullName evidence="2">Uncharacterized protein</fullName>
    </submittedName>
</protein>
<dbReference type="OrthoDB" id="424606at2759"/>
<name>L0AYV5_THEEQ</name>
<feature type="compositionally biased region" description="Polar residues" evidence="1">
    <location>
        <begin position="94"/>
        <end position="118"/>
    </location>
</feature>
<dbReference type="RefSeq" id="XP_004830416.1">
    <property type="nucleotide sequence ID" value="XM_004830359.1"/>
</dbReference>
<dbReference type="EMBL" id="CP001670">
    <property type="protein sequence ID" value="AFZ80750.1"/>
    <property type="molecule type" value="Genomic_DNA"/>
</dbReference>
<dbReference type="Proteomes" id="UP000031512">
    <property type="component" value="Chromosome 3"/>
</dbReference>
<accession>L0AYV5</accession>
<organism evidence="2 3">
    <name type="scientific">Theileria equi strain WA</name>
    <dbReference type="NCBI Taxonomy" id="1537102"/>
    <lineage>
        <taxon>Eukaryota</taxon>
        <taxon>Sar</taxon>
        <taxon>Alveolata</taxon>
        <taxon>Apicomplexa</taxon>
        <taxon>Aconoidasida</taxon>
        <taxon>Piroplasmida</taxon>
        <taxon>Theileriidae</taxon>
        <taxon>Theileria</taxon>
    </lineage>
</organism>
<evidence type="ECO:0000313" key="2">
    <source>
        <dbReference type="EMBL" id="AFZ80750.1"/>
    </source>
</evidence>
<feature type="region of interest" description="Disordered" evidence="1">
    <location>
        <begin position="94"/>
        <end position="124"/>
    </location>
</feature>
<dbReference type="VEuPathDB" id="PiroplasmaDB:BEWA_001570"/>
<dbReference type="AlphaFoldDB" id="L0AYV5"/>
<dbReference type="eggNOG" id="ENOG502T11F">
    <property type="taxonomic scope" value="Eukaryota"/>
</dbReference>
<reference evidence="2 3" key="1">
    <citation type="journal article" date="2012" name="BMC Genomics">
        <title>Comparative genomic analysis and phylogenetic position of Theileria equi.</title>
        <authorList>
            <person name="Kappmeyer L.S."/>
            <person name="Thiagarajan M."/>
            <person name="Herndon D.R."/>
            <person name="Ramsay J.D."/>
            <person name="Caler E."/>
            <person name="Djikeng A."/>
            <person name="Gillespie J.J."/>
            <person name="Lau A.O."/>
            <person name="Roalson E.H."/>
            <person name="Silva J.C."/>
            <person name="Silva M.G."/>
            <person name="Suarez C.E."/>
            <person name="Ueti M.W."/>
            <person name="Nene V.M."/>
            <person name="Mealey R.H."/>
            <person name="Knowles D.P."/>
            <person name="Brayton K.A."/>
        </authorList>
    </citation>
    <scope>NUCLEOTIDE SEQUENCE [LARGE SCALE GENOMIC DNA]</scope>
    <source>
        <strain evidence="2 3">WA</strain>
    </source>
</reference>
<dbReference type="KEGG" id="beq:BEWA_001570"/>